<keyword evidence="2" id="KW-0540">Nuclease</keyword>
<dbReference type="SUPFAM" id="SSF52980">
    <property type="entry name" value="Restriction endonuclease-like"/>
    <property type="match status" value="1"/>
</dbReference>
<dbReference type="Gene3D" id="3.90.1570.10">
    <property type="entry name" value="tt1808, chain A"/>
    <property type="match status" value="1"/>
</dbReference>
<gene>
    <name evidence="2" type="ORF">F4560_008053</name>
</gene>
<evidence type="ECO:0000313" key="3">
    <source>
        <dbReference type="Proteomes" id="UP000552097"/>
    </source>
</evidence>
<proteinExistence type="predicted"/>
<dbReference type="InterPro" id="IPR008538">
    <property type="entry name" value="Uma2"/>
</dbReference>
<evidence type="ECO:0000259" key="1">
    <source>
        <dbReference type="Pfam" id="PF05685"/>
    </source>
</evidence>
<keyword evidence="3" id="KW-1185">Reference proteome</keyword>
<keyword evidence="2" id="KW-0255">Endonuclease</keyword>
<feature type="domain" description="Putative restriction endonuclease" evidence="1">
    <location>
        <begin position="5"/>
        <end position="151"/>
    </location>
</feature>
<evidence type="ECO:0000313" key="2">
    <source>
        <dbReference type="EMBL" id="MBB5808285.1"/>
    </source>
</evidence>
<dbReference type="CDD" id="cd06260">
    <property type="entry name" value="DUF820-like"/>
    <property type="match status" value="1"/>
</dbReference>
<reference evidence="2 3" key="1">
    <citation type="submission" date="2020-08" db="EMBL/GenBank/DDBJ databases">
        <title>Sequencing the genomes of 1000 actinobacteria strains.</title>
        <authorList>
            <person name="Klenk H.-P."/>
        </authorList>
    </citation>
    <scope>NUCLEOTIDE SEQUENCE [LARGE SCALE GENOMIC DNA]</scope>
    <source>
        <strain evidence="2 3">DSM 45486</strain>
    </source>
</reference>
<name>A0A7W9M5M8_9PSEU</name>
<dbReference type="InterPro" id="IPR012296">
    <property type="entry name" value="Nuclease_put_TT1808"/>
</dbReference>
<dbReference type="AlphaFoldDB" id="A0A7W9M5M8"/>
<dbReference type="GO" id="GO:0004519">
    <property type="term" value="F:endonuclease activity"/>
    <property type="evidence" value="ECO:0007669"/>
    <property type="project" value="UniProtKB-KW"/>
</dbReference>
<dbReference type="InterPro" id="IPR011335">
    <property type="entry name" value="Restrct_endonuc-II-like"/>
</dbReference>
<sequence>MILDDGRRYELIDGMLHVSPVPGLRHQTAVMRLIVLLDAACPDTLLALPGPLAVRPSESSEVQPDFLVAHLEDFTEEALPVAPLLAVEVLSPETELYDRTLKKVFYERIGVRSYWMVDPEVPSLTVLELDAEGWYEQVAEVKRVDSFDATLPFPV</sequence>
<dbReference type="PANTHER" id="PTHR35400:SF3">
    <property type="entry name" value="SLL1072 PROTEIN"/>
    <property type="match status" value="1"/>
</dbReference>
<dbReference type="RefSeq" id="WP_184928214.1">
    <property type="nucleotide sequence ID" value="NZ_JACHMO010000001.1"/>
</dbReference>
<dbReference type="Proteomes" id="UP000552097">
    <property type="component" value="Unassembled WGS sequence"/>
</dbReference>
<dbReference type="Pfam" id="PF05685">
    <property type="entry name" value="Uma2"/>
    <property type="match status" value="1"/>
</dbReference>
<dbReference type="PANTHER" id="PTHR35400">
    <property type="entry name" value="SLR1083 PROTEIN"/>
    <property type="match status" value="1"/>
</dbReference>
<protein>
    <submittedName>
        <fullName evidence="2">Uma2 family endonuclease</fullName>
    </submittedName>
</protein>
<organism evidence="2 3">
    <name type="scientific">Saccharothrix ecbatanensis</name>
    <dbReference type="NCBI Taxonomy" id="1105145"/>
    <lineage>
        <taxon>Bacteria</taxon>
        <taxon>Bacillati</taxon>
        <taxon>Actinomycetota</taxon>
        <taxon>Actinomycetes</taxon>
        <taxon>Pseudonocardiales</taxon>
        <taxon>Pseudonocardiaceae</taxon>
        <taxon>Saccharothrix</taxon>
    </lineage>
</organism>
<dbReference type="EMBL" id="JACHMO010000001">
    <property type="protein sequence ID" value="MBB5808285.1"/>
    <property type="molecule type" value="Genomic_DNA"/>
</dbReference>
<accession>A0A7W9M5M8</accession>
<keyword evidence="2" id="KW-0378">Hydrolase</keyword>
<comment type="caution">
    <text evidence="2">The sequence shown here is derived from an EMBL/GenBank/DDBJ whole genome shotgun (WGS) entry which is preliminary data.</text>
</comment>